<dbReference type="Gene3D" id="3.30.470.160">
    <property type="entry name" value="Inositol polyphosphate kinase"/>
    <property type="match status" value="1"/>
</dbReference>
<reference evidence="6" key="1">
    <citation type="journal article" date="2020" name="Fungal Divers.">
        <title>Resolving the Mortierellaceae phylogeny through synthesis of multi-gene phylogenetics and phylogenomics.</title>
        <authorList>
            <person name="Vandepol N."/>
            <person name="Liber J."/>
            <person name="Desiro A."/>
            <person name="Na H."/>
            <person name="Kennedy M."/>
            <person name="Barry K."/>
            <person name="Grigoriev I.V."/>
            <person name="Miller A.N."/>
            <person name="O'Donnell K."/>
            <person name="Stajich J.E."/>
            <person name="Bonito G."/>
        </authorList>
    </citation>
    <scope>NUCLEOTIDE SEQUENCE</scope>
    <source>
        <strain evidence="6">CK1249</strain>
    </source>
</reference>
<evidence type="ECO:0000256" key="5">
    <source>
        <dbReference type="SAM" id="MobiDB-lite"/>
    </source>
</evidence>
<feature type="region of interest" description="Disordered" evidence="5">
    <location>
        <begin position="384"/>
        <end position="424"/>
    </location>
</feature>
<feature type="compositionally biased region" description="Polar residues" evidence="5">
    <location>
        <begin position="346"/>
        <end position="363"/>
    </location>
</feature>
<dbReference type="PANTHER" id="PTHR12400">
    <property type="entry name" value="INOSITOL POLYPHOSPHATE KINASE"/>
    <property type="match status" value="1"/>
</dbReference>
<comment type="caution">
    <text evidence="6">The sequence shown here is derived from an EMBL/GenBank/DDBJ whole genome shotgun (WGS) entry which is preliminary data.</text>
</comment>
<feature type="compositionally biased region" description="Polar residues" evidence="5">
    <location>
        <begin position="392"/>
        <end position="406"/>
    </location>
</feature>
<keyword evidence="7" id="KW-1185">Reference proteome</keyword>
<feature type="region of interest" description="Disordered" evidence="5">
    <location>
        <begin position="29"/>
        <end position="149"/>
    </location>
</feature>
<dbReference type="EC" id="2.7.-.-" evidence="4"/>
<keyword evidence="2 4" id="KW-0808">Transferase</keyword>
<dbReference type="Proteomes" id="UP000738359">
    <property type="component" value="Unassembled WGS sequence"/>
</dbReference>
<dbReference type="OrthoDB" id="2573163at2759"/>
<sequence length="690" mass="76297">VDTSSSRKEVLSPTFRAKHDFQMTSPAFTAQLPTPEATGKKMFMSASPRVQSPSAITAQIQHTFWASHDTPAPQEKAQPHAGLDDVVEKSSAMEQGDSGSDGGDADVEEDEDNDDDDDSWHSADEDFGDETSAYHSDSPALPLGQSLGSRTNHLRGQFLSPFLGSASVPTHSSLPISSSMSSPASFTKIRGLTRINLALKEKVLKEVLSPHSLRARARAFRQHFGFPPKSRHDLCSHSHDSSGEGCKDYIPQVPRRHSLSNLNLAMASREENKRRERATSGVENSPANSIGQDPRADRPLEHAGAQRLGREDGVSDKAQDPHSSSDMFRMDDLELPETMLDAYPSPTRNGPTIQNNERTPSQSDGHDATVINIGSNEWILDGSGRGLPSLRSEATPQMSRCPSGTDSLGEPLGAPDQSQEKASEPAAGKYILLEDLTDGLKAPCILDIKMGTRQYGIWATDKKMKSQTRKCQKTTSYETGIRICGMQVYNITTERFLFQNKYYGRKLTKETLPLTLRQFLFNGSEVMLTHIPLLLRKLKGLARIIKNLNGYRFYGSSLLIYYDGDSSSVLPQTQDQTLPAPGSHPLRIDSAQPNSSGSSEGRRQAKKNQDRPTTDLKVIDFAHCTPGVFDEDAMPPYPPMHPDEPDKGYLLGLKNLMMIFRDIWDQNGGDQEVSREWEQEEIELWVGVWD</sequence>
<dbReference type="PANTHER" id="PTHR12400:SF21">
    <property type="entry name" value="KINASE"/>
    <property type="match status" value="1"/>
</dbReference>
<dbReference type="InterPro" id="IPR038286">
    <property type="entry name" value="IPK_sf"/>
</dbReference>
<dbReference type="GO" id="GO:0005737">
    <property type="term" value="C:cytoplasm"/>
    <property type="evidence" value="ECO:0007669"/>
    <property type="project" value="TreeGrafter"/>
</dbReference>
<dbReference type="Pfam" id="PF03770">
    <property type="entry name" value="IPK"/>
    <property type="match status" value="1"/>
</dbReference>
<proteinExistence type="inferred from homology"/>
<comment type="similarity">
    <text evidence="1 4">Belongs to the inositol phosphokinase (IPK) family.</text>
</comment>
<evidence type="ECO:0000313" key="6">
    <source>
        <dbReference type="EMBL" id="KAF9956434.1"/>
    </source>
</evidence>
<feature type="compositionally biased region" description="Polar residues" evidence="5">
    <location>
        <begin position="48"/>
        <end position="64"/>
    </location>
</feature>
<feature type="compositionally biased region" description="Basic and acidic residues" evidence="5">
    <location>
        <begin position="600"/>
        <end position="616"/>
    </location>
</feature>
<dbReference type="EMBL" id="JAAAHY010000841">
    <property type="protein sequence ID" value="KAF9956434.1"/>
    <property type="molecule type" value="Genomic_DNA"/>
</dbReference>
<evidence type="ECO:0000256" key="1">
    <source>
        <dbReference type="ARBA" id="ARBA00007374"/>
    </source>
</evidence>
<evidence type="ECO:0000256" key="3">
    <source>
        <dbReference type="ARBA" id="ARBA00022777"/>
    </source>
</evidence>
<protein>
    <recommendedName>
        <fullName evidence="4">Kinase</fullName>
        <ecNumber evidence="4">2.7.-.-</ecNumber>
    </recommendedName>
</protein>
<evidence type="ECO:0000256" key="2">
    <source>
        <dbReference type="ARBA" id="ARBA00022679"/>
    </source>
</evidence>
<dbReference type="GO" id="GO:0046854">
    <property type="term" value="P:phosphatidylinositol phosphate biosynthetic process"/>
    <property type="evidence" value="ECO:0007669"/>
    <property type="project" value="TreeGrafter"/>
</dbReference>
<evidence type="ECO:0000256" key="4">
    <source>
        <dbReference type="RuleBase" id="RU363090"/>
    </source>
</evidence>
<evidence type="ECO:0000313" key="7">
    <source>
        <dbReference type="Proteomes" id="UP000738359"/>
    </source>
</evidence>
<dbReference type="GO" id="GO:0008440">
    <property type="term" value="F:inositol-1,4,5-trisphosphate 3-kinase activity"/>
    <property type="evidence" value="ECO:0007669"/>
    <property type="project" value="TreeGrafter"/>
</dbReference>
<dbReference type="SUPFAM" id="SSF56104">
    <property type="entry name" value="SAICAR synthase-like"/>
    <property type="match status" value="1"/>
</dbReference>
<feature type="compositionally biased region" description="Polar residues" evidence="5">
    <location>
        <begin position="281"/>
        <end position="291"/>
    </location>
</feature>
<organism evidence="6 7">
    <name type="scientific">Mortierella alpina</name>
    <name type="common">Oleaginous fungus</name>
    <name type="synonym">Mortierella renispora</name>
    <dbReference type="NCBI Taxonomy" id="64518"/>
    <lineage>
        <taxon>Eukaryota</taxon>
        <taxon>Fungi</taxon>
        <taxon>Fungi incertae sedis</taxon>
        <taxon>Mucoromycota</taxon>
        <taxon>Mortierellomycotina</taxon>
        <taxon>Mortierellomycetes</taxon>
        <taxon>Mortierellales</taxon>
        <taxon>Mortierellaceae</taxon>
        <taxon>Mortierella</taxon>
    </lineage>
</organism>
<dbReference type="GO" id="GO:0005634">
    <property type="term" value="C:nucleus"/>
    <property type="evidence" value="ECO:0007669"/>
    <property type="project" value="TreeGrafter"/>
</dbReference>
<dbReference type="GO" id="GO:0000824">
    <property type="term" value="F:inositol-1,4,5,6-tetrakisphosphate 3-kinase activity"/>
    <property type="evidence" value="ECO:0007669"/>
    <property type="project" value="TreeGrafter"/>
</dbReference>
<gene>
    <name evidence="6" type="ORF">BGZ70_009903</name>
</gene>
<dbReference type="GO" id="GO:0032958">
    <property type="term" value="P:inositol phosphate biosynthetic process"/>
    <property type="evidence" value="ECO:0007669"/>
    <property type="project" value="InterPro"/>
</dbReference>
<feature type="compositionally biased region" description="Basic and acidic residues" evidence="5">
    <location>
        <begin position="268"/>
        <end position="278"/>
    </location>
</feature>
<dbReference type="AlphaFoldDB" id="A0A9P6M094"/>
<accession>A0A9P6M094</accession>
<feature type="region of interest" description="Disordered" evidence="5">
    <location>
        <begin position="571"/>
        <end position="616"/>
    </location>
</feature>
<feature type="non-terminal residue" evidence="6">
    <location>
        <position position="690"/>
    </location>
</feature>
<dbReference type="InterPro" id="IPR005522">
    <property type="entry name" value="IPK"/>
</dbReference>
<feature type="region of interest" description="Disordered" evidence="5">
    <location>
        <begin position="267"/>
        <end position="369"/>
    </location>
</feature>
<keyword evidence="3 4" id="KW-0418">Kinase</keyword>
<name>A0A9P6M094_MORAP</name>
<feature type="compositionally biased region" description="Acidic residues" evidence="5">
    <location>
        <begin position="103"/>
        <end position="118"/>
    </location>
</feature>
<feature type="compositionally biased region" description="Basic and acidic residues" evidence="5">
    <location>
        <begin position="308"/>
        <end position="320"/>
    </location>
</feature>